<gene>
    <name evidence="2" type="ordered locus">Metev_0972</name>
</gene>
<evidence type="ECO:0000313" key="3">
    <source>
        <dbReference type="Proteomes" id="UP000000391"/>
    </source>
</evidence>
<dbReference type="STRING" id="644295.Metev_0972"/>
<keyword evidence="3" id="KW-1185">Reference proteome</keyword>
<name>D7E7B4_METEZ</name>
<reference evidence="2 3" key="1">
    <citation type="submission" date="2010-06" db="EMBL/GenBank/DDBJ databases">
        <title>Complete sequence chromosome of Methanohalobium evestigatum Z-7303.</title>
        <authorList>
            <consortium name="US DOE Joint Genome Institute"/>
            <person name="Lucas S."/>
            <person name="Copeland A."/>
            <person name="Lapidus A."/>
            <person name="Cheng J.-F."/>
            <person name="Bruce D."/>
            <person name="Goodwin L."/>
            <person name="Pitluck S."/>
            <person name="Saunders E."/>
            <person name="Detter J.C."/>
            <person name="Han C."/>
            <person name="Tapia R."/>
            <person name="Land M."/>
            <person name="Hauser L."/>
            <person name="Kyrpides N."/>
            <person name="Mikhailova N."/>
            <person name="Sieprawska-Lupa M."/>
            <person name="Whitman W.B."/>
            <person name="Anderson I."/>
            <person name="Woyke T."/>
        </authorList>
    </citation>
    <scope>NUCLEOTIDE SEQUENCE [LARGE SCALE GENOMIC DNA]</scope>
    <source>
        <strain evidence="3">ATCC BAA-1072 / DSM 3721 / NBRC 107634 / OCM 161 / Z-7303</strain>
    </source>
</reference>
<keyword evidence="1" id="KW-0812">Transmembrane</keyword>
<keyword evidence="1" id="KW-1133">Transmembrane helix</keyword>
<proteinExistence type="predicted"/>
<dbReference type="GeneID" id="9346601"/>
<organism evidence="2 3">
    <name type="scientific">Methanohalobium evestigatum (strain ATCC BAA-1072 / DSM 3721 / NBRC 107634 / OCM 161 / Z-7303)</name>
    <dbReference type="NCBI Taxonomy" id="644295"/>
    <lineage>
        <taxon>Archaea</taxon>
        <taxon>Methanobacteriati</taxon>
        <taxon>Methanobacteriota</taxon>
        <taxon>Stenosarchaea group</taxon>
        <taxon>Methanomicrobia</taxon>
        <taxon>Methanosarcinales</taxon>
        <taxon>Methanosarcinaceae</taxon>
        <taxon>Methanohalobium</taxon>
    </lineage>
</organism>
<evidence type="ECO:0000256" key="1">
    <source>
        <dbReference type="SAM" id="Phobius"/>
    </source>
</evidence>
<dbReference type="Proteomes" id="UP000000391">
    <property type="component" value="Chromosome"/>
</dbReference>
<feature type="transmembrane region" description="Helical" evidence="1">
    <location>
        <begin position="64"/>
        <end position="85"/>
    </location>
</feature>
<dbReference type="AlphaFoldDB" id="D7E7B4"/>
<dbReference type="RefSeq" id="WP_013194430.1">
    <property type="nucleotide sequence ID" value="NC_014253.1"/>
</dbReference>
<dbReference type="OrthoDB" id="60650at2157"/>
<accession>D7E7B4</accession>
<keyword evidence="1" id="KW-0472">Membrane</keyword>
<protein>
    <submittedName>
        <fullName evidence="2">Uncharacterized protein</fullName>
    </submittedName>
</protein>
<sequence length="174" mass="19798">MVNKCEYWDISPPKPEIGDTLTIYGKTLPNESIELLTSFDKNVPVSSEGDYEYYLEKMNVPEGIIYYTITAVGVKYLKLGVKLLFWFTRKKEASHGTAVFYDKHIPSGSYDIKIYGKAKDNVSKVNINIKVLQSLKADNQGNFRYDYDTSSLPEGKFLIGVENTSKRIDLKNKS</sequence>
<dbReference type="HOGENOM" id="CLU_060685_2_0_2"/>
<dbReference type="EMBL" id="CP002069">
    <property type="protein sequence ID" value="ADI73863.1"/>
    <property type="molecule type" value="Genomic_DNA"/>
</dbReference>
<evidence type="ECO:0000313" key="2">
    <source>
        <dbReference type="EMBL" id="ADI73863.1"/>
    </source>
</evidence>
<dbReference type="KEGG" id="mev:Metev_0972"/>